<keyword evidence="2" id="KW-1133">Transmembrane helix</keyword>
<dbReference type="InterPro" id="IPR004182">
    <property type="entry name" value="GRAM"/>
</dbReference>
<feature type="region of interest" description="Disordered" evidence="1">
    <location>
        <begin position="295"/>
        <end position="319"/>
    </location>
</feature>
<dbReference type="PANTHER" id="PTHR23319:SF13">
    <property type="entry name" value="GRAM DOMAIN-CONTAINING PROTEIN"/>
    <property type="match status" value="1"/>
</dbReference>
<feature type="domain" description="GRAM" evidence="3">
    <location>
        <begin position="166"/>
        <end position="233"/>
    </location>
</feature>
<dbReference type="InterPro" id="IPR051482">
    <property type="entry name" value="Cholesterol_transport"/>
</dbReference>
<proteinExistence type="predicted"/>
<dbReference type="EMBL" id="JABFTP020000124">
    <property type="protein sequence ID" value="KAL3279322.1"/>
    <property type="molecule type" value="Genomic_DNA"/>
</dbReference>
<accession>A0ABD2NKV2</accession>
<dbReference type="PANTHER" id="PTHR23319">
    <property type="entry name" value="GRAM DOMAIN CONTAINING 1B, ISOFORM E"/>
    <property type="match status" value="1"/>
</dbReference>
<protein>
    <recommendedName>
        <fullName evidence="3">GRAM domain-containing protein</fullName>
    </recommendedName>
</protein>
<dbReference type="SMART" id="SM00568">
    <property type="entry name" value="GRAM"/>
    <property type="match status" value="1"/>
</dbReference>
<evidence type="ECO:0000259" key="3">
    <source>
        <dbReference type="SMART" id="SM00568"/>
    </source>
</evidence>
<evidence type="ECO:0000256" key="2">
    <source>
        <dbReference type="SAM" id="Phobius"/>
    </source>
</evidence>
<evidence type="ECO:0000256" key="1">
    <source>
        <dbReference type="SAM" id="MobiDB-lite"/>
    </source>
</evidence>
<sequence>MGLLGKSKKKEEVICTKKSSSFTSAMLCFLHGFNEGDEKNSSKDQKNIRFRLLRKSRSTTNFSSTTTNSNMVVPSKSHCRTQSAVTSTSVEEAARIAHNLAGSASVASLLQVQPSHHHGVFTKMDKTSLKLLSTSSPTMTAQSQPLPPPSPKNIEKVPTTSKSRQMKFNRHFPTVESDEEVLNYYSCALIGDILLQGHLYITKNYFAFYSNVFGYVTKLLIPMLAVEQITKEKTARIIPNAVGISTAEEKHIFGSLMSRDNAYKYMVKVWEVSQKAMEEVIVEPDVFVEPEIGENAASESDSSETKGVDSEKESTATSQNSSFNIKKFKTHCDSHHNKTDSRHLYIRRKFIRCYRSFFNLPSQTLLLFAAISLLIMLFLSATLLLYRISKIHDKYISLLKDYDASTTGDDIYNHLLRFSINLHSKSTRSMHNFMDSNLHQIAKVRQDLEMLSSLLMPKDSSNDAKESHEKDFSVNNS</sequence>
<reference evidence="4 5" key="1">
    <citation type="journal article" date="2021" name="BMC Biol.">
        <title>Horizontally acquired antibacterial genes associated with adaptive radiation of ladybird beetles.</title>
        <authorList>
            <person name="Li H.S."/>
            <person name="Tang X.F."/>
            <person name="Huang Y.H."/>
            <person name="Xu Z.Y."/>
            <person name="Chen M.L."/>
            <person name="Du X.Y."/>
            <person name="Qiu B.Y."/>
            <person name="Chen P.T."/>
            <person name="Zhang W."/>
            <person name="Slipinski A."/>
            <person name="Escalona H.E."/>
            <person name="Waterhouse R.M."/>
            <person name="Zwick A."/>
            <person name="Pang H."/>
        </authorList>
    </citation>
    <scope>NUCLEOTIDE SEQUENCE [LARGE SCALE GENOMIC DNA]</scope>
    <source>
        <strain evidence="4">SYSU2018</strain>
    </source>
</reference>
<dbReference type="InterPro" id="IPR011993">
    <property type="entry name" value="PH-like_dom_sf"/>
</dbReference>
<dbReference type="GO" id="GO:0043226">
    <property type="term" value="C:organelle"/>
    <property type="evidence" value="ECO:0007669"/>
    <property type="project" value="UniProtKB-ARBA"/>
</dbReference>
<keyword evidence="2" id="KW-0812">Transmembrane</keyword>
<feature type="transmembrane region" description="Helical" evidence="2">
    <location>
        <begin position="365"/>
        <end position="386"/>
    </location>
</feature>
<keyword evidence="5" id="KW-1185">Reference proteome</keyword>
<dbReference type="Gene3D" id="2.30.29.30">
    <property type="entry name" value="Pleckstrin-homology domain (PH domain)/Phosphotyrosine-binding domain (PTB)"/>
    <property type="match status" value="1"/>
</dbReference>
<name>A0ABD2NKV2_9CUCU</name>
<feature type="compositionally biased region" description="Basic and acidic residues" evidence="1">
    <location>
        <begin position="460"/>
        <end position="477"/>
    </location>
</feature>
<feature type="region of interest" description="Disordered" evidence="1">
    <location>
        <begin position="134"/>
        <end position="154"/>
    </location>
</feature>
<comment type="caution">
    <text evidence="4">The sequence shown here is derived from an EMBL/GenBank/DDBJ whole genome shotgun (WGS) entry which is preliminary data.</text>
</comment>
<evidence type="ECO:0000313" key="5">
    <source>
        <dbReference type="Proteomes" id="UP001516400"/>
    </source>
</evidence>
<dbReference type="Pfam" id="PF02893">
    <property type="entry name" value="GRAM"/>
    <property type="match status" value="1"/>
</dbReference>
<gene>
    <name evidence="4" type="ORF">HHI36_016830</name>
</gene>
<feature type="compositionally biased region" description="Basic and acidic residues" evidence="1">
    <location>
        <begin position="303"/>
        <end position="314"/>
    </location>
</feature>
<keyword evidence="2" id="KW-0472">Membrane</keyword>
<dbReference type="AlphaFoldDB" id="A0ABD2NKV2"/>
<organism evidence="4 5">
    <name type="scientific">Cryptolaemus montrouzieri</name>
    <dbReference type="NCBI Taxonomy" id="559131"/>
    <lineage>
        <taxon>Eukaryota</taxon>
        <taxon>Metazoa</taxon>
        <taxon>Ecdysozoa</taxon>
        <taxon>Arthropoda</taxon>
        <taxon>Hexapoda</taxon>
        <taxon>Insecta</taxon>
        <taxon>Pterygota</taxon>
        <taxon>Neoptera</taxon>
        <taxon>Endopterygota</taxon>
        <taxon>Coleoptera</taxon>
        <taxon>Polyphaga</taxon>
        <taxon>Cucujiformia</taxon>
        <taxon>Coccinelloidea</taxon>
        <taxon>Coccinellidae</taxon>
        <taxon>Scymninae</taxon>
        <taxon>Scymnini</taxon>
        <taxon>Cryptolaemus</taxon>
    </lineage>
</organism>
<evidence type="ECO:0000313" key="4">
    <source>
        <dbReference type="EMBL" id="KAL3279322.1"/>
    </source>
</evidence>
<feature type="region of interest" description="Disordered" evidence="1">
    <location>
        <begin position="458"/>
        <end position="477"/>
    </location>
</feature>
<dbReference type="CDD" id="cd13220">
    <property type="entry name" value="PH-GRAM_GRAMDC"/>
    <property type="match status" value="1"/>
</dbReference>
<dbReference type="Proteomes" id="UP001516400">
    <property type="component" value="Unassembled WGS sequence"/>
</dbReference>